<feature type="transmembrane region" description="Helical" evidence="7">
    <location>
        <begin position="351"/>
        <end position="372"/>
    </location>
</feature>
<evidence type="ECO:0000256" key="5">
    <source>
        <dbReference type="ARBA" id="ARBA00022989"/>
    </source>
</evidence>
<dbReference type="InterPro" id="IPR050189">
    <property type="entry name" value="MFS_Efflux_Transporters"/>
</dbReference>
<dbReference type="PANTHER" id="PTHR43124:SF8">
    <property type="entry name" value="INNER MEMBRANE TRANSPORT PROTEIN YDHP"/>
    <property type="match status" value="1"/>
</dbReference>
<dbReference type="SUPFAM" id="SSF103473">
    <property type="entry name" value="MFS general substrate transporter"/>
    <property type="match status" value="1"/>
</dbReference>
<organism evidence="9 10">
    <name type="scientific">Enterococcus faecium 505</name>
    <dbReference type="NCBI Taxonomy" id="1134806"/>
    <lineage>
        <taxon>Bacteria</taxon>
        <taxon>Bacillati</taxon>
        <taxon>Bacillota</taxon>
        <taxon>Bacilli</taxon>
        <taxon>Lactobacillales</taxon>
        <taxon>Enterococcaceae</taxon>
        <taxon>Enterococcus</taxon>
    </lineage>
</organism>
<dbReference type="PATRIC" id="fig|1134806.3.peg.1316"/>
<evidence type="ECO:0000259" key="8">
    <source>
        <dbReference type="PROSITE" id="PS50850"/>
    </source>
</evidence>
<dbReference type="InterPro" id="IPR020846">
    <property type="entry name" value="MFS_dom"/>
</dbReference>
<feature type="transmembrane region" description="Helical" evidence="7">
    <location>
        <begin position="25"/>
        <end position="53"/>
    </location>
</feature>
<feature type="transmembrane region" description="Helical" evidence="7">
    <location>
        <begin position="93"/>
        <end position="119"/>
    </location>
</feature>
<evidence type="ECO:0000256" key="7">
    <source>
        <dbReference type="SAM" id="Phobius"/>
    </source>
</evidence>
<dbReference type="EMBL" id="AMBL01000045">
    <property type="protein sequence ID" value="EJY45559.1"/>
    <property type="molecule type" value="Genomic_DNA"/>
</dbReference>
<dbReference type="InterPro" id="IPR011701">
    <property type="entry name" value="MFS"/>
</dbReference>
<feature type="transmembrane region" description="Helical" evidence="7">
    <location>
        <begin position="151"/>
        <end position="173"/>
    </location>
</feature>
<feature type="transmembrane region" description="Helical" evidence="7">
    <location>
        <begin position="384"/>
        <end position="404"/>
    </location>
</feature>
<keyword evidence="6 7" id="KW-0472">Membrane</keyword>
<feature type="transmembrane region" description="Helical" evidence="7">
    <location>
        <begin position="179"/>
        <end position="200"/>
    </location>
</feature>
<keyword evidence="2" id="KW-0813">Transport</keyword>
<feature type="transmembrane region" description="Helical" evidence="7">
    <location>
        <begin position="125"/>
        <end position="144"/>
    </location>
</feature>
<feature type="transmembrane region" description="Helical" evidence="7">
    <location>
        <begin position="59"/>
        <end position="81"/>
    </location>
</feature>
<keyword evidence="4 7" id="KW-0812">Transmembrane</keyword>
<dbReference type="CDD" id="cd17324">
    <property type="entry name" value="MFS_NepI_like"/>
    <property type="match status" value="1"/>
</dbReference>
<dbReference type="InterPro" id="IPR036259">
    <property type="entry name" value="MFS_trans_sf"/>
</dbReference>
<dbReference type="PROSITE" id="PS50850">
    <property type="entry name" value="MFS"/>
    <property type="match status" value="1"/>
</dbReference>
<evidence type="ECO:0000256" key="6">
    <source>
        <dbReference type="ARBA" id="ARBA00023136"/>
    </source>
</evidence>
<name>J6YXT7_ENTFC</name>
<dbReference type="Pfam" id="PF07690">
    <property type="entry name" value="MFS_1"/>
    <property type="match status" value="1"/>
</dbReference>
<evidence type="ECO:0000256" key="4">
    <source>
        <dbReference type="ARBA" id="ARBA00022692"/>
    </source>
</evidence>
<sequence>MKVYILYLSEKFEEEIKLNKKISPVFTLMALVINAFAIGSTEFISVGLMPLIVDSFHVSLAQAGLTVSLYAIGVTVGAPLLTILTGKWNRKMLMAAIMVVFIIGNLLAALSGVFVLLLAGRIVSALAHGIFMSVSSVIAAEVVSPDKRASAIAVMFTGLTVATVTGVPLGTFIGQQTSWHMTFLFIAFVGAIGLLANLLLIPKDLPIPGVVDLGGILRIAKNKFLVGSFLITALGYGGTFAAYTYLTPILEDKIGYSSEAVVILLIIYGVMVAIGNTIGGHFSNRRPLKALGIMFTLLSLSLVFLFGTILSENLFFATAATFVLGLFSFMNVPGLQLYVVQLAETYTPKDITLASAFNIAAFNIGIAFGSFVGAQTTKTIGVTYAPLFGAVIVLLAVFLVFWLLNQEKKNK</sequence>
<feature type="transmembrane region" description="Helical" evidence="7">
    <location>
        <begin position="224"/>
        <end position="246"/>
    </location>
</feature>
<accession>J6YXT7</accession>
<dbReference type="Proteomes" id="UP000006403">
    <property type="component" value="Unassembled WGS sequence"/>
</dbReference>
<evidence type="ECO:0000313" key="10">
    <source>
        <dbReference type="Proteomes" id="UP000006403"/>
    </source>
</evidence>
<keyword evidence="5 7" id="KW-1133">Transmembrane helix</keyword>
<evidence type="ECO:0000256" key="1">
    <source>
        <dbReference type="ARBA" id="ARBA00004651"/>
    </source>
</evidence>
<dbReference type="GO" id="GO:0005886">
    <property type="term" value="C:plasma membrane"/>
    <property type="evidence" value="ECO:0007669"/>
    <property type="project" value="UniProtKB-SubCell"/>
</dbReference>
<protein>
    <submittedName>
        <fullName evidence="9">Transporter, major facilitator family protein</fullName>
    </submittedName>
</protein>
<evidence type="ECO:0000256" key="3">
    <source>
        <dbReference type="ARBA" id="ARBA00022475"/>
    </source>
</evidence>
<keyword evidence="3" id="KW-1003">Cell membrane</keyword>
<feature type="transmembrane region" description="Helical" evidence="7">
    <location>
        <begin position="290"/>
        <end position="309"/>
    </location>
</feature>
<feature type="domain" description="Major facilitator superfamily (MFS) profile" evidence="8">
    <location>
        <begin position="27"/>
        <end position="408"/>
    </location>
</feature>
<feature type="transmembrane region" description="Helical" evidence="7">
    <location>
        <begin position="315"/>
        <end position="339"/>
    </location>
</feature>
<dbReference type="HOGENOM" id="CLU_001265_61_2_9"/>
<reference evidence="9 10" key="1">
    <citation type="submission" date="2012-04" db="EMBL/GenBank/DDBJ databases">
        <authorList>
            <person name="Weinstock G."/>
            <person name="Sodergren E."/>
            <person name="Lobos E.A."/>
            <person name="Fulton L."/>
            <person name="Fulton R."/>
            <person name="Courtney L."/>
            <person name="Fronick C."/>
            <person name="O'Laughlin M."/>
            <person name="Godfrey J."/>
            <person name="Wilson R.M."/>
            <person name="Miner T."/>
            <person name="Farmer C."/>
            <person name="Delehaunty K."/>
            <person name="Cordes M."/>
            <person name="Minx P."/>
            <person name="Tomlinson C."/>
            <person name="Chen J."/>
            <person name="Wollam A."/>
            <person name="Pepin K.H."/>
            <person name="Bhonagiri V."/>
            <person name="Zhang X."/>
            <person name="Suruliraj S."/>
            <person name="Warren W."/>
            <person name="Mitreva M."/>
            <person name="Mardis E.R."/>
            <person name="Wilson R.K."/>
        </authorList>
    </citation>
    <scope>NUCLEOTIDE SEQUENCE [LARGE SCALE GENOMIC DNA]</scope>
    <source>
        <strain evidence="9 10">505</strain>
    </source>
</reference>
<dbReference type="PANTHER" id="PTHR43124">
    <property type="entry name" value="PURINE EFFLUX PUMP PBUE"/>
    <property type="match status" value="1"/>
</dbReference>
<dbReference type="GO" id="GO:0022857">
    <property type="term" value="F:transmembrane transporter activity"/>
    <property type="evidence" value="ECO:0007669"/>
    <property type="project" value="InterPro"/>
</dbReference>
<gene>
    <name evidence="9" type="ORF">HMPREF1348_01382</name>
</gene>
<dbReference type="Gene3D" id="1.20.1250.20">
    <property type="entry name" value="MFS general substrate transporter like domains"/>
    <property type="match status" value="2"/>
</dbReference>
<dbReference type="AlphaFoldDB" id="J6YXT7"/>
<evidence type="ECO:0000256" key="2">
    <source>
        <dbReference type="ARBA" id="ARBA00022448"/>
    </source>
</evidence>
<proteinExistence type="predicted"/>
<comment type="caution">
    <text evidence="9">The sequence shown here is derived from an EMBL/GenBank/DDBJ whole genome shotgun (WGS) entry which is preliminary data.</text>
</comment>
<evidence type="ECO:0000313" key="9">
    <source>
        <dbReference type="EMBL" id="EJY45559.1"/>
    </source>
</evidence>
<feature type="transmembrane region" description="Helical" evidence="7">
    <location>
        <begin position="258"/>
        <end position="278"/>
    </location>
</feature>
<comment type="subcellular location">
    <subcellularLocation>
        <location evidence="1">Cell membrane</location>
        <topology evidence="1">Multi-pass membrane protein</topology>
    </subcellularLocation>
</comment>